<dbReference type="AlphaFoldDB" id="A0A9X2A2D6"/>
<dbReference type="EMBL" id="JAKLJA010000060">
    <property type="protein sequence ID" value="MCG5078441.1"/>
    <property type="molecule type" value="Genomic_DNA"/>
</dbReference>
<evidence type="ECO:0000313" key="2">
    <source>
        <dbReference type="Proteomes" id="UP001139308"/>
    </source>
</evidence>
<accession>A0A9X2A2D6</accession>
<dbReference type="Proteomes" id="UP001139308">
    <property type="component" value="Unassembled WGS sequence"/>
</dbReference>
<comment type="caution">
    <text evidence="1">The sequence shown here is derived from an EMBL/GenBank/DDBJ whole genome shotgun (WGS) entry which is preliminary data.</text>
</comment>
<reference evidence="1" key="1">
    <citation type="submission" date="2022-01" db="EMBL/GenBank/DDBJ databases">
        <title>Genome sequence and assembly of Parabukholderia sp. RG36.</title>
        <authorList>
            <person name="Chhetri G."/>
        </authorList>
    </citation>
    <scope>NUCLEOTIDE SEQUENCE</scope>
    <source>
        <strain evidence="1">RG36</strain>
    </source>
</reference>
<name>A0A9X2A2D6_9BURK</name>
<proteinExistence type="predicted"/>
<dbReference type="RefSeq" id="WP_238468425.1">
    <property type="nucleotide sequence ID" value="NZ_JAKLJA010000060.1"/>
</dbReference>
<sequence>MADNRPFDPALQFGFHPIAVQRSKWMHQFHVWSPKLSRRLSLYSHAAVDFWAMMESYASVLTFCEYPGLILVDQKPRIADFVLRRNDVTEFVVLETASLVAIDAGSLDILDPLPVTTVNADALNQHRKWIDNWMRMLPYVTSNGPFLSNELLDRIELGLASPKPLYAIEYEALPTDPVLTRTAVFDLTRRGRLVSPDLCTGELNRHTRFRQVVATEGAT</sequence>
<keyword evidence="2" id="KW-1185">Reference proteome</keyword>
<evidence type="ECO:0000313" key="1">
    <source>
        <dbReference type="EMBL" id="MCG5078441.1"/>
    </source>
</evidence>
<protein>
    <submittedName>
        <fullName evidence="1">Uncharacterized protein</fullName>
    </submittedName>
</protein>
<organism evidence="1 2">
    <name type="scientific">Paraburkholderia tagetis</name>
    <dbReference type="NCBI Taxonomy" id="2913261"/>
    <lineage>
        <taxon>Bacteria</taxon>
        <taxon>Pseudomonadati</taxon>
        <taxon>Pseudomonadota</taxon>
        <taxon>Betaproteobacteria</taxon>
        <taxon>Burkholderiales</taxon>
        <taxon>Burkholderiaceae</taxon>
        <taxon>Paraburkholderia</taxon>
    </lineage>
</organism>
<gene>
    <name evidence="1" type="ORF">L5014_34810</name>
</gene>